<reference evidence="1" key="1">
    <citation type="submission" date="2013-04" db="EMBL/GenBank/DDBJ databases">
        <title>The genome sequencing project of 58 acetic acid bacteria.</title>
        <authorList>
            <person name="Okamoto-Kainuma A."/>
            <person name="Ishikawa M."/>
            <person name="Umino S."/>
            <person name="Koizumi Y."/>
            <person name="Shiwa Y."/>
            <person name="Yoshikawa H."/>
            <person name="Matsutani M."/>
            <person name="Matsushita K."/>
        </authorList>
    </citation>
    <scope>NUCLEOTIDE SEQUENCE</scope>
    <source>
        <strain evidence="1">NRIC 0228</strain>
    </source>
</reference>
<sequence>MESFVPVPVAAQASSLNVVRSSFSWLFRSLSGSGTTRGGLVINGCTDNFYRDGRRVHGFGNKSYGRMMAGSQDGYAIGI</sequence>
<name>A0ABQ0Q978_9PROT</name>
<protein>
    <submittedName>
        <fullName evidence="1">Uncharacterized protein</fullName>
    </submittedName>
</protein>
<dbReference type="Proteomes" id="UP001061070">
    <property type="component" value="Unassembled WGS sequence"/>
</dbReference>
<dbReference type="EMBL" id="BAQW01000004">
    <property type="protein sequence ID" value="GBR09730.1"/>
    <property type="molecule type" value="Genomic_DNA"/>
</dbReference>
<comment type="caution">
    <text evidence="1">The sequence shown here is derived from an EMBL/GenBank/DDBJ whole genome shotgun (WGS) entry which is preliminary data.</text>
</comment>
<proteinExistence type="predicted"/>
<keyword evidence="2" id="KW-1185">Reference proteome</keyword>
<gene>
    <name evidence="1" type="ORF">AA0228_0778</name>
</gene>
<evidence type="ECO:0000313" key="2">
    <source>
        <dbReference type="Proteomes" id="UP001061070"/>
    </source>
</evidence>
<organism evidence="1 2">
    <name type="scientific">Gluconobacter frateurii NRIC 0228</name>
    <dbReference type="NCBI Taxonomy" id="1307946"/>
    <lineage>
        <taxon>Bacteria</taxon>
        <taxon>Pseudomonadati</taxon>
        <taxon>Pseudomonadota</taxon>
        <taxon>Alphaproteobacteria</taxon>
        <taxon>Acetobacterales</taxon>
        <taxon>Acetobacteraceae</taxon>
        <taxon>Gluconobacter</taxon>
    </lineage>
</organism>
<accession>A0ABQ0Q978</accession>
<evidence type="ECO:0000313" key="1">
    <source>
        <dbReference type="EMBL" id="GBR09730.1"/>
    </source>
</evidence>